<dbReference type="Pfam" id="PF01047">
    <property type="entry name" value="MarR"/>
    <property type="match status" value="1"/>
</dbReference>
<protein>
    <submittedName>
        <fullName evidence="2">DNA-binding transcriptional regulator, MarR family</fullName>
    </submittedName>
</protein>
<name>A0A1G6R2L1_9NOCA</name>
<sequence length="130" mass="14130">MKVRQCYADTLAAAGLLPNQHAILSTLHEAGPCNQKELALRVVVNPADIVAYLDGLQDREFIVRERDPADRRRQIVTITDAGLAKLIDADRALDSVETAVFSGLSTQDLASLNRIAARVYDAADAVNSTR</sequence>
<feature type="domain" description="HTH marR-type" evidence="1">
    <location>
        <begin position="1"/>
        <end position="121"/>
    </location>
</feature>
<dbReference type="Gene3D" id="1.10.10.10">
    <property type="entry name" value="Winged helix-like DNA-binding domain superfamily/Winged helix DNA-binding domain"/>
    <property type="match status" value="1"/>
</dbReference>
<proteinExistence type="predicted"/>
<dbReference type="PROSITE" id="PS50995">
    <property type="entry name" value="HTH_MARR_2"/>
    <property type="match status" value="1"/>
</dbReference>
<dbReference type="InterPro" id="IPR036390">
    <property type="entry name" value="WH_DNA-bd_sf"/>
</dbReference>
<dbReference type="InterPro" id="IPR000835">
    <property type="entry name" value="HTH_MarR-typ"/>
</dbReference>
<accession>A0A1G6R2L1</accession>
<organism evidence="2 3">
    <name type="scientific">Rhodococcus tukisamuensis</name>
    <dbReference type="NCBI Taxonomy" id="168276"/>
    <lineage>
        <taxon>Bacteria</taxon>
        <taxon>Bacillati</taxon>
        <taxon>Actinomycetota</taxon>
        <taxon>Actinomycetes</taxon>
        <taxon>Mycobacteriales</taxon>
        <taxon>Nocardiaceae</taxon>
        <taxon>Rhodococcus</taxon>
    </lineage>
</organism>
<dbReference type="InterPro" id="IPR036388">
    <property type="entry name" value="WH-like_DNA-bd_sf"/>
</dbReference>
<dbReference type="EMBL" id="FNAB01000002">
    <property type="protein sequence ID" value="SDC98643.1"/>
    <property type="molecule type" value="Genomic_DNA"/>
</dbReference>
<evidence type="ECO:0000259" key="1">
    <source>
        <dbReference type="PROSITE" id="PS50995"/>
    </source>
</evidence>
<dbReference type="PANTHER" id="PTHR33164:SF43">
    <property type="entry name" value="HTH-TYPE TRANSCRIPTIONAL REPRESSOR YETL"/>
    <property type="match status" value="1"/>
</dbReference>
<dbReference type="GO" id="GO:0003700">
    <property type="term" value="F:DNA-binding transcription factor activity"/>
    <property type="evidence" value="ECO:0007669"/>
    <property type="project" value="InterPro"/>
</dbReference>
<evidence type="ECO:0000313" key="3">
    <source>
        <dbReference type="Proteomes" id="UP000199417"/>
    </source>
</evidence>
<dbReference type="GO" id="GO:0003677">
    <property type="term" value="F:DNA binding"/>
    <property type="evidence" value="ECO:0007669"/>
    <property type="project" value="UniProtKB-KW"/>
</dbReference>
<dbReference type="Proteomes" id="UP000199417">
    <property type="component" value="Unassembled WGS sequence"/>
</dbReference>
<dbReference type="AlphaFoldDB" id="A0A1G6R2L1"/>
<dbReference type="SUPFAM" id="SSF46785">
    <property type="entry name" value="Winged helix' DNA-binding domain"/>
    <property type="match status" value="1"/>
</dbReference>
<dbReference type="PANTHER" id="PTHR33164">
    <property type="entry name" value="TRANSCRIPTIONAL REGULATOR, MARR FAMILY"/>
    <property type="match status" value="1"/>
</dbReference>
<reference evidence="2 3" key="1">
    <citation type="submission" date="2016-10" db="EMBL/GenBank/DDBJ databases">
        <authorList>
            <person name="de Groot N.N."/>
        </authorList>
    </citation>
    <scope>NUCLEOTIDE SEQUENCE [LARGE SCALE GENOMIC DNA]</scope>
    <source>
        <strain evidence="2 3">JCM 11308</strain>
    </source>
</reference>
<dbReference type="SMART" id="SM00347">
    <property type="entry name" value="HTH_MARR"/>
    <property type="match status" value="1"/>
</dbReference>
<gene>
    <name evidence="2" type="ORF">SAMN05444580_102300</name>
</gene>
<keyword evidence="2" id="KW-0238">DNA-binding</keyword>
<keyword evidence="3" id="KW-1185">Reference proteome</keyword>
<evidence type="ECO:0000313" key="2">
    <source>
        <dbReference type="EMBL" id="SDC98643.1"/>
    </source>
</evidence>
<dbReference type="GO" id="GO:0006950">
    <property type="term" value="P:response to stress"/>
    <property type="evidence" value="ECO:0007669"/>
    <property type="project" value="TreeGrafter"/>
</dbReference>
<dbReference type="InterPro" id="IPR039422">
    <property type="entry name" value="MarR/SlyA-like"/>
</dbReference>